<evidence type="ECO:0000313" key="13">
    <source>
        <dbReference type="Proteomes" id="UP001164693"/>
    </source>
</evidence>
<keyword evidence="8 11" id="KW-0067">ATP-binding</keyword>
<comment type="function">
    <text evidence="11">Catalyzes the specific phosphorylation of the 3-hydroxyl group of shikimic acid using ATP as a cosubstrate.</text>
</comment>
<keyword evidence="13" id="KW-1185">Reference proteome</keyword>
<comment type="subcellular location">
    <subcellularLocation>
        <location evidence="11">Cytoplasm</location>
    </subcellularLocation>
</comment>
<dbReference type="HAMAP" id="MF_00109">
    <property type="entry name" value="Shikimate_kinase"/>
    <property type="match status" value="1"/>
</dbReference>
<evidence type="ECO:0000256" key="11">
    <source>
        <dbReference type="HAMAP-Rule" id="MF_00109"/>
    </source>
</evidence>
<feature type="binding site" evidence="11">
    <location>
        <position position="119"/>
    </location>
    <ligand>
        <name>ATP</name>
        <dbReference type="ChEBI" id="CHEBI:30616"/>
    </ligand>
</feature>
<feature type="binding site" evidence="11">
    <location>
        <position position="80"/>
    </location>
    <ligand>
        <name>substrate</name>
    </ligand>
</feature>
<comment type="catalytic activity">
    <reaction evidence="10 11">
        <text>shikimate + ATP = 3-phosphoshikimate + ADP + H(+)</text>
        <dbReference type="Rhea" id="RHEA:13121"/>
        <dbReference type="ChEBI" id="CHEBI:15378"/>
        <dbReference type="ChEBI" id="CHEBI:30616"/>
        <dbReference type="ChEBI" id="CHEBI:36208"/>
        <dbReference type="ChEBI" id="CHEBI:145989"/>
        <dbReference type="ChEBI" id="CHEBI:456216"/>
        <dbReference type="EC" id="2.7.1.71"/>
    </reaction>
</comment>
<comment type="similarity">
    <text evidence="2 11">Belongs to the shikimate kinase family.</text>
</comment>
<organism evidence="12 13">
    <name type="scientific">Jatrophihabitans cynanchi</name>
    <dbReference type="NCBI Taxonomy" id="2944128"/>
    <lineage>
        <taxon>Bacteria</taxon>
        <taxon>Bacillati</taxon>
        <taxon>Actinomycetota</taxon>
        <taxon>Actinomycetes</taxon>
        <taxon>Jatrophihabitantales</taxon>
        <taxon>Jatrophihabitantaceae</taxon>
        <taxon>Jatrophihabitans</taxon>
    </lineage>
</organism>
<evidence type="ECO:0000256" key="7">
    <source>
        <dbReference type="ARBA" id="ARBA00022777"/>
    </source>
</evidence>
<comment type="cofactor">
    <cofactor evidence="11">
        <name>Mg(2+)</name>
        <dbReference type="ChEBI" id="CHEBI:18420"/>
    </cofactor>
    <text evidence="11">Binds 1 Mg(2+) ion per subunit.</text>
</comment>
<dbReference type="InterPro" id="IPR000623">
    <property type="entry name" value="Shikimate_kinase/TSH1"/>
</dbReference>
<dbReference type="Gene3D" id="3.40.50.300">
    <property type="entry name" value="P-loop containing nucleotide triphosphate hydrolases"/>
    <property type="match status" value="1"/>
</dbReference>
<evidence type="ECO:0000256" key="4">
    <source>
        <dbReference type="ARBA" id="ARBA00022605"/>
    </source>
</evidence>
<keyword evidence="11" id="KW-0460">Magnesium</keyword>
<evidence type="ECO:0000313" key="12">
    <source>
        <dbReference type="EMBL" id="WAX56906.1"/>
    </source>
</evidence>
<reference evidence="12" key="1">
    <citation type="submission" date="2022-05" db="EMBL/GenBank/DDBJ databases">
        <title>Jatrophihabitans sp. SB3-54 whole genome sequence.</title>
        <authorList>
            <person name="Suh M.K."/>
            <person name="Eom M.K."/>
            <person name="Kim J.S."/>
            <person name="Kim H.S."/>
            <person name="Do H.E."/>
            <person name="Shin Y.K."/>
            <person name="Lee J.-S."/>
        </authorList>
    </citation>
    <scope>NUCLEOTIDE SEQUENCE</scope>
    <source>
        <strain evidence="12">SB3-54</strain>
    </source>
</reference>
<evidence type="ECO:0000256" key="9">
    <source>
        <dbReference type="ARBA" id="ARBA00023141"/>
    </source>
</evidence>
<feature type="binding site" evidence="11">
    <location>
        <position position="16"/>
    </location>
    <ligand>
        <name>Mg(2+)</name>
        <dbReference type="ChEBI" id="CHEBI:18420"/>
    </ligand>
</feature>
<dbReference type="CDD" id="cd00464">
    <property type="entry name" value="SK"/>
    <property type="match status" value="1"/>
</dbReference>
<feature type="binding site" evidence="11">
    <location>
        <begin position="12"/>
        <end position="17"/>
    </location>
    <ligand>
        <name>ATP</name>
        <dbReference type="ChEBI" id="CHEBI:30616"/>
    </ligand>
</feature>
<protein>
    <recommendedName>
        <fullName evidence="3 11">Shikimate kinase</fullName>
        <shortName evidence="11">SK</shortName>
        <ecNumber evidence="3 11">2.7.1.71</ecNumber>
    </recommendedName>
</protein>
<evidence type="ECO:0000256" key="10">
    <source>
        <dbReference type="ARBA" id="ARBA00048567"/>
    </source>
</evidence>
<dbReference type="PANTHER" id="PTHR21087:SF16">
    <property type="entry name" value="SHIKIMATE KINASE 1, CHLOROPLASTIC"/>
    <property type="match status" value="1"/>
</dbReference>
<dbReference type="EC" id="2.7.1.71" evidence="3 11"/>
<dbReference type="RefSeq" id="WP_269443442.1">
    <property type="nucleotide sequence ID" value="NZ_CP097463.1"/>
</dbReference>
<dbReference type="EMBL" id="CP097463">
    <property type="protein sequence ID" value="WAX56906.1"/>
    <property type="molecule type" value="Genomic_DNA"/>
</dbReference>
<feature type="binding site" evidence="11">
    <location>
        <position position="154"/>
    </location>
    <ligand>
        <name>ATP</name>
        <dbReference type="ChEBI" id="CHEBI:30616"/>
    </ligand>
</feature>
<keyword evidence="11" id="KW-0479">Metal-binding</keyword>
<dbReference type="InterPro" id="IPR031322">
    <property type="entry name" value="Shikimate/glucono_kinase"/>
</dbReference>
<feature type="binding site" evidence="11">
    <location>
        <position position="137"/>
    </location>
    <ligand>
        <name>substrate</name>
    </ligand>
</feature>
<dbReference type="PRINTS" id="PR01100">
    <property type="entry name" value="SHIKIMTKNASE"/>
</dbReference>
<gene>
    <name evidence="11" type="primary">aroK</name>
    <name evidence="12" type="ORF">M6B22_20630</name>
</gene>
<keyword evidence="6 11" id="KW-0547">Nucleotide-binding</keyword>
<keyword evidence="11" id="KW-0963">Cytoplasm</keyword>
<evidence type="ECO:0000256" key="1">
    <source>
        <dbReference type="ARBA" id="ARBA00004842"/>
    </source>
</evidence>
<evidence type="ECO:0000256" key="8">
    <source>
        <dbReference type="ARBA" id="ARBA00022840"/>
    </source>
</evidence>
<comment type="subunit">
    <text evidence="11">Monomer.</text>
</comment>
<keyword evidence="9 11" id="KW-0057">Aromatic amino acid biosynthesis</keyword>
<feature type="binding site" evidence="11">
    <location>
        <position position="34"/>
    </location>
    <ligand>
        <name>substrate</name>
    </ligand>
</feature>
<evidence type="ECO:0000256" key="2">
    <source>
        <dbReference type="ARBA" id="ARBA00006997"/>
    </source>
</evidence>
<dbReference type="PANTHER" id="PTHR21087">
    <property type="entry name" value="SHIKIMATE KINASE"/>
    <property type="match status" value="1"/>
</dbReference>
<feature type="binding site" evidence="11">
    <location>
        <position position="58"/>
    </location>
    <ligand>
        <name>substrate</name>
    </ligand>
</feature>
<evidence type="ECO:0000256" key="3">
    <source>
        <dbReference type="ARBA" id="ARBA00012154"/>
    </source>
</evidence>
<dbReference type="InterPro" id="IPR023000">
    <property type="entry name" value="Shikimate_kinase_CS"/>
</dbReference>
<accession>A0ABY7JWI0</accession>
<comment type="pathway">
    <text evidence="1 11">Metabolic intermediate biosynthesis; chorismate biosynthesis; chorismate from D-erythrose 4-phosphate and phosphoenolpyruvate: step 5/7.</text>
</comment>
<dbReference type="GO" id="GO:0016301">
    <property type="term" value="F:kinase activity"/>
    <property type="evidence" value="ECO:0007669"/>
    <property type="project" value="UniProtKB-KW"/>
</dbReference>
<sequence>MSPRAVLIGLPGTGKSTTGRRLAKILAVPFADTDDLVEKAQGRDVRRIFAESGEDAFRAVEAETIQAALLEFDGILALGGGALMTASVRDAICASAVPVVLLQACTDTLASRVGDAHTRPLLREAPQRRLAELAEQRGPTYRAAATIIVETDNRTPGQVAATVAARLHERARSER</sequence>
<proteinExistence type="inferred from homology"/>
<keyword evidence="4 11" id="KW-0028">Amino-acid biosynthesis</keyword>
<dbReference type="InterPro" id="IPR027417">
    <property type="entry name" value="P-loop_NTPase"/>
</dbReference>
<dbReference type="Pfam" id="PF01202">
    <property type="entry name" value="SKI"/>
    <property type="match status" value="1"/>
</dbReference>
<dbReference type="PROSITE" id="PS01128">
    <property type="entry name" value="SHIKIMATE_KINASE"/>
    <property type="match status" value="1"/>
</dbReference>
<name>A0ABY7JWI0_9ACTN</name>
<keyword evidence="5 11" id="KW-0808">Transferase</keyword>
<keyword evidence="7 11" id="KW-0418">Kinase</keyword>
<evidence type="ECO:0000256" key="5">
    <source>
        <dbReference type="ARBA" id="ARBA00022679"/>
    </source>
</evidence>
<evidence type="ECO:0000256" key="6">
    <source>
        <dbReference type="ARBA" id="ARBA00022741"/>
    </source>
</evidence>
<dbReference type="Proteomes" id="UP001164693">
    <property type="component" value="Chromosome"/>
</dbReference>
<dbReference type="SUPFAM" id="SSF52540">
    <property type="entry name" value="P-loop containing nucleoside triphosphate hydrolases"/>
    <property type="match status" value="1"/>
</dbReference>